<feature type="domain" description="AMP-dependent synthetase/ligase" evidence="1">
    <location>
        <begin position="42"/>
        <end position="379"/>
    </location>
</feature>
<dbReference type="PROSITE" id="PS00455">
    <property type="entry name" value="AMP_BINDING"/>
    <property type="match status" value="1"/>
</dbReference>
<dbReference type="InterPro" id="IPR025110">
    <property type="entry name" value="AMP-bd_C"/>
</dbReference>
<dbReference type="GO" id="GO:0016874">
    <property type="term" value="F:ligase activity"/>
    <property type="evidence" value="ECO:0007669"/>
    <property type="project" value="UniProtKB-KW"/>
</dbReference>
<dbReference type="Gene3D" id="3.30.300.30">
    <property type="match status" value="1"/>
</dbReference>
<gene>
    <name evidence="3" type="ORF">FHS94_003285</name>
</gene>
<dbReference type="PANTHER" id="PTHR45527">
    <property type="entry name" value="NONRIBOSOMAL PEPTIDE SYNTHETASE"/>
    <property type="match status" value="1"/>
</dbReference>
<evidence type="ECO:0000313" key="4">
    <source>
        <dbReference type="Proteomes" id="UP000546200"/>
    </source>
</evidence>
<dbReference type="Pfam" id="PF00501">
    <property type="entry name" value="AMP-binding"/>
    <property type="match status" value="1"/>
</dbReference>
<dbReference type="Gene3D" id="3.40.50.12780">
    <property type="entry name" value="N-terminal domain of ligase-like"/>
    <property type="match status" value="1"/>
</dbReference>
<dbReference type="InterPro" id="IPR000873">
    <property type="entry name" value="AMP-dep_synth/lig_dom"/>
</dbReference>
<dbReference type="GO" id="GO:0044550">
    <property type="term" value="P:secondary metabolite biosynthetic process"/>
    <property type="evidence" value="ECO:0007669"/>
    <property type="project" value="TreeGrafter"/>
</dbReference>
<organism evidence="3 4">
    <name type="scientific">Sphingomonas aerophila</name>
    <dbReference type="NCBI Taxonomy" id="1344948"/>
    <lineage>
        <taxon>Bacteria</taxon>
        <taxon>Pseudomonadati</taxon>
        <taxon>Pseudomonadota</taxon>
        <taxon>Alphaproteobacteria</taxon>
        <taxon>Sphingomonadales</taxon>
        <taxon>Sphingomonadaceae</taxon>
        <taxon>Sphingomonas</taxon>
    </lineage>
</organism>
<evidence type="ECO:0000259" key="2">
    <source>
        <dbReference type="Pfam" id="PF13193"/>
    </source>
</evidence>
<sequence length="529" mass="56314">MPDLSNWIDVRPVPLDHHGPADRPFLPLPHDLSDQLGLRPIERIASLYPDKIAIDDGRLQLTYAEVMDRAYGLAARIDASVPPGGVVASLIGTSAAAPIVVMACVASARTLVPIDAGHPVDRQRALFNESGAQALLVETGAAIDDSFVHAALPRLVVNPSEATGVPRFAAPIDPEAPMLVIFTSGSTGRPKGIAFPYRTVRAMAQFVDMFHVNADDVILGIASLSTGGSRDVFSALTTGATIRLLDIKRAGFAEALRVLGSGITLLSFVPTALRMVMNIPGIENAFRTLRALDLHGEGILASDIELFRQKLPADCRISITFGATETGLIFSWFVDEALVDGAICPAGYLIPGKQVAIVADDGSFALPGDPGELIVRGAMPLGGWQAGKLTHGSYLQDTDGSGGKIYRTGDLVRHRPDGLFEHLGRRDRRVKIRGLWAELSEIEAALMTMPGVAEAVTVVRQVANDADEIVAFVVAEPGGAVPEEPAMRSTIADATAEHMVPAEFRVLDQMPRLANFKADLVRLAAMLDG</sequence>
<dbReference type="PANTHER" id="PTHR45527:SF1">
    <property type="entry name" value="FATTY ACID SYNTHASE"/>
    <property type="match status" value="1"/>
</dbReference>
<dbReference type="SUPFAM" id="SSF56801">
    <property type="entry name" value="Acetyl-CoA synthetase-like"/>
    <property type="match status" value="1"/>
</dbReference>
<evidence type="ECO:0000313" key="3">
    <source>
        <dbReference type="EMBL" id="MBB5716422.1"/>
    </source>
</evidence>
<feature type="domain" description="AMP-binding enzyme C-terminal" evidence="2">
    <location>
        <begin position="441"/>
        <end position="517"/>
    </location>
</feature>
<dbReference type="RefSeq" id="WP_184059672.1">
    <property type="nucleotide sequence ID" value="NZ_JACIJK010000010.1"/>
</dbReference>
<dbReference type="GO" id="GO:0043041">
    <property type="term" value="P:amino acid activation for nonribosomal peptide biosynthetic process"/>
    <property type="evidence" value="ECO:0007669"/>
    <property type="project" value="TreeGrafter"/>
</dbReference>
<keyword evidence="3" id="KW-0436">Ligase</keyword>
<dbReference type="Pfam" id="PF13193">
    <property type="entry name" value="AMP-binding_C"/>
    <property type="match status" value="1"/>
</dbReference>
<keyword evidence="4" id="KW-1185">Reference proteome</keyword>
<name>A0A7W9EX55_9SPHN</name>
<dbReference type="InterPro" id="IPR020845">
    <property type="entry name" value="AMP-binding_CS"/>
</dbReference>
<evidence type="ECO:0000259" key="1">
    <source>
        <dbReference type="Pfam" id="PF00501"/>
    </source>
</evidence>
<comment type="caution">
    <text evidence="3">The sequence shown here is derived from an EMBL/GenBank/DDBJ whole genome shotgun (WGS) entry which is preliminary data.</text>
</comment>
<dbReference type="InterPro" id="IPR045851">
    <property type="entry name" value="AMP-bd_C_sf"/>
</dbReference>
<dbReference type="GO" id="GO:0005737">
    <property type="term" value="C:cytoplasm"/>
    <property type="evidence" value="ECO:0007669"/>
    <property type="project" value="TreeGrafter"/>
</dbReference>
<dbReference type="Proteomes" id="UP000546200">
    <property type="component" value="Unassembled WGS sequence"/>
</dbReference>
<dbReference type="EMBL" id="JACIJK010000010">
    <property type="protein sequence ID" value="MBB5716422.1"/>
    <property type="molecule type" value="Genomic_DNA"/>
</dbReference>
<dbReference type="InterPro" id="IPR042099">
    <property type="entry name" value="ANL_N_sf"/>
</dbReference>
<dbReference type="GO" id="GO:0031177">
    <property type="term" value="F:phosphopantetheine binding"/>
    <property type="evidence" value="ECO:0007669"/>
    <property type="project" value="TreeGrafter"/>
</dbReference>
<accession>A0A7W9EX55</accession>
<dbReference type="AlphaFoldDB" id="A0A7W9EX55"/>
<proteinExistence type="predicted"/>
<reference evidence="3 4" key="1">
    <citation type="submission" date="2020-08" db="EMBL/GenBank/DDBJ databases">
        <title>Genomic Encyclopedia of Type Strains, Phase IV (KMG-IV): sequencing the most valuable type-strain genomes for metagenomic binning, comparative biology and taxonomic classification.</title>
        <authorList>
            <person name="Goeker M."/>
        </authorList>
    </citation>
    <scope>NUCLEOTIDE SEQUENCE [LARGE SCALE GENOMIC DNA]</scope>
    <source>
        <strain evidence="3 4">DSM 100044</strain>
    </source>
</reference>
<protein>
    <submittedName>
        <fullName evidence="3">Acyl-coenzyme A synthetase/AMP-(Fatty) acid ligase</fullName>
    </submittedName>
</protein>